<evidence type="ECO:0000256" key="2">
    <source>
        <dbReference type="ARBA" id="ARBA00009765"/>
    </source>
</evidence>
<evidence type="ECO:0000256" key="9">
    <source>
        <dbReference type="SAM" id="MobiDB-lite"/>
    </source>
</evidence>
<keyword evidence="4 8" id="KW-1003">Cell membrane</keyword>
<evidence type="ECO:0000256" key="3">
    <source>
        <dbReference type="ARBA" id="ARBA00022448"/>
    </source>
</evidence>
<keyword evidence="8" id="KW-0406">Ion transport</keyword>
<feature type="compositionally biased region" description="Basic residues" evidence="9">
    <location>
        <begin position="17"/>
        <end position="27"/>
    </location>
</feature>
<dbReference type="Pfam" id="PF01544">
    <property type="entry name" value="CorA"/>
    <property type="match status" value="1"/>
</dbReference>
<gene>
    <name evidence="8 10" type="primary">corA</name>
    <name evidence="10" type="ORF">ACFOW6_08585</name>
</gene>
<dbReference type="SUPFAM" id="SSF143865">
    <property type="entry name" value="CorA soluble domain-like"/>
    <property type="match status" value="1"/>
</dbReference>
<proteinExistence type="inferred from homology"/>
<keyword evidence="5 8" id="KW-0812">Transmembrane</keyword>
<dbReference type="PANTHER" id="PTHR46494">
    <property type="entry name" value="CORA FAMILY METAL ION TRANSPORTER (EUROFUNG)"/>
    <property type="match status" value="1"/>
</dbReference>
<evidence type="ECO:0000256" key="1">
    <source>
        <dbReference type="ARBA" id="ARBA00004651"/>
    </source>
</evidence>
<accession>A0ABV8UKM8</accession>
<evidence type="ECO:0000256" key="7">
    <source>
        <dbReference type="ARBA" id="ARBA00023136"/>
    </source>
</evidence>
<dbReference type="Proteomes" id="UP001595799">
    <property type="component" value="Unassembled WGS sequence"/>
</dbReference>
<evidence type="ECO:0000313" key="10">
    <source>
        <dbReference type="EMBL" id="MFC4351594.1"/>
    </source>
</evidence>
<dbReference type="NCBIfam" id="TIGR00383">
    <property type="entry name" value="corA"/>
    <property type="match status" value="1"/>
</dbReference>
<feature type="region of interest" description="Disordered" evidence="9">
    <location>
        <begin position="1"/>
        <end position="40"/>
    </location>
</feature>
<comment type="similarity">
    <text evidence="2 8">Belongs to the CorA metal ion transporter (MIT) (TC 1.A.35) family.</text>
</comment>
<dbReference type="InterPro" id="IPR002523">
    <property type="entry name" value="MgTranspt_CorA/ZnTranspt_ZntB"/>
</dbReference>
<feature type="transmembrane region" description="Helical" evidence="8">
    <location>
        <begin position="348"/>
        <end position="368"/>
    </location>
</feature>
<dbReference type="PANTHER" id="PTHR46494:SF1">
    <property type="entry name" value="CORA FAMILY METAL ION TRANSPORTER (EUROFUNG)"/>
    <property type="match status" value="1"/>
</dbReference>
<reference evidence="11" key="1">
    <citation type="journal article" date="2019" name="Int. J. Syst. Evol. Microbiol.">
        <title>The Global Catalogue of Microorganisms (GCM) 10K type strain sequencing project: providing services to taxonomists for standard genome sequencing and annotation.</title>
        <authorList>
            <consortium name="The Broad Institute Genomics Platform"/>
            <consortium name="The Broad Institute Genome Sequencing Center for Infectious Disease"/>
            <person name="Wu L."/>
            <person name="Ma J."/>
        </authorList>
    </citation>
    <scope>NUCLEOTIDE SEQUENCE [LARGE SCALE GENOMIC DNA]</scope>
    <source>
        <strain evidence="11">CECT 8472</strain>
    </source>
</reference>
<keyword evidence="11" id="KW-1185">Reference proteome</keyword>
<comment type="subcellular location">
    <subcellularLocation>
        <location evidence="1">Cell membrane</location>
        <topology evidence="1">Multi-pass membrane protein</topology>
    </subcellularLocation>
    <subcellularLocation>
        <location evidence="8">Membrane</location>
        <topology evidence="8">Multi-pass membrane protein</topology>
    </subcellularLocation>
</comment>
<comment type="caution">
    <text evidence="10">The sequence shown here is derived from an EMBL/GenBank/DDBJ whole genome shotgun (WGS) entry which is preliminary data.</text>
</comment>
<dbReference type="CDD" id="cd12828">
    <property type="entry name" value="TmCorA-like_1"/>
    <property type="match status" value="1"/>
</dbReference>
<dbReference type="EMBL" id="JBHSCW010000003">
    <property type="protein sequence ID" value="MFC4351594.1"/>
    <property type="molecule type" value="Genomic_DNA"/>
</dbReference>
<dbReference type="Gene3D" id="1.20.58.340">
    <property type="entry name" value="Magnesium transport protein CorA, transmembrane region"/>
    <property type="match status" value="2"/>
</dbReference>
<evidence type="ECO:0000313" key="11">
    <source>
        <dbReference type="Proteomes" id="UP001595799"/>
    </source>
</evidence>
<dbReference type="RefSeq" id="WP_382421920.1">
    <property type="nucleotide sequence ID" value="NZ_JBHSCW010000003.1"/>
</dbReference>
<keyword evidence="6 8" id="KW-1133">Transmembrane helix</keyword>
<dbReference type="InterPro" id="IPR004488">
    <property type="entry name" value="Mg/Co-transport_prot_CorA"/>
</dbReference>
<dbReference type="InterPro" id="IPR045861">
    <property type="entry name" value="CorA_cytoplasmic_dom"/>
</dbReference>
<protein>
    <recommendedName>
        <fullName evidence="8">Magnesium transport protein CorA</fullName>
    </recommendedName>
</protein>
<dbReference type="InterPro" id="IPR045863">
    <property type="entry name" value="CorA_TM1_TM2"/>
</dbReference>
<evidence type="ECO:0000256" key="6">
    <source>
        <dbReference type="ARBA" id="ARBA00022989"/>
    </source>
</evidence>
<dbReference type="Gene3D" id="3.30.460.20">
    <property type="entry name" value="CorA soluble domain-like"/>
    <property type="match status" value="1"/>
</dbReference>
<name>A0ABV8UKM8_9PROT</name>
<evidence type="ECO:0000256" key="5">
    <source>
        <dbReference type="ARBA" id="ARBA00022692"/>
    </source>
</evidence>
<organism evidence="10 11">
    <name type="scientific">Fodinicurvata halophila</name>
    <dbReference type="NCBI Taxonomy" id="1419723"/>
    <lineage>
        <taxon>Bacteria</taxon>
        <taxon>Pseudomonadati</taxon>
        <taxon>Pseudomonadota</taxon>
        <taxon>Alphaproteobacteria</taxon>
        <taxon>Rhodospirillales</taxon>
        <taxon>Rhodovibrionaceae</taxon>
        <taxon>Fodinicurvata</taxon>
    </lineage>
</organism>
<comment type="function">
    <text evidence="8">Mediates influx of magnesium ions.</text>
</comment>
<evidence type="ECO:0000256" key="4">
    <source>
        <dbReference type="ARBA" id="ARBA00022475"/>
    </source>
</evidence>
<feature type="transmembrane region" description="Helical" evidence="8">
    <location>
        <begin position="310"/>
        <end position="328"/>
    </location>
</feature>
<keyword evidence="7 8" id="KW-0472">Membrane</keyword>
<keyword evidence="3 8" id="KW-0813">Transport</keyword>
<sequence>MTTQRSHPAEHAPRPRVQPRIRHRLRKPPPGSPPGTLVQPEGLAAPMQVRVLCYGAESLHEQPCDDLVEALEWIGTSEMTWIEVRGLDDVDSLRRMTDRLGLHGLILEDIVHLHQRPKADPYDDHLFIATQALQQGETVETQQISMIVGNGYLISFRNALDEHIEPVLNRLRAGQEHIRRNGADYLAYALLDTVIDSFFPVLESYGETLEDLESEVLGLNEEDGMQRIHALKRELLMLRRAVWPQRELVNSLLHPETPFITRNTRVYLRDCYDHALQLIDMIEVYRELSGGLLETHLAATSARANEVMKVLTVIATIFLPLSWIAGIYGMNFDPDVSPLNMPELRWFFGYPFAWLLMLGTAAALLIFFHRKGWIGRKSFSRREDAHGQNE</sequence>
<dbReference type="SUPFAM" id="SSF144083">
    <property type="entry name" value="Magnesium transport protein CorA, transmembrane region"/>
    <property type="match status" value="1"/>
</dbReference>
<keyword evidence="8" id="KW-0460">Magnesium</keyword>
<evidence type="ECO:0000256" key="8">
    <source>
        <dbReference type="RuleBase" id="RU362010"/>
    </source>
</evidence>